<keyword evidence="2" id="KW-1185">Reference proteome</keyword>
<organism evidence="1 2">
    <name type="scientific">Thalassotalea castellviae</name>
    <dbReference type="NCBI Taxonomy" id="3075612"/>
    <lineage>
        <taxon>Bacteria</taxon>
        <taxon>Pseudomonadati</taxon>
        <taxon>Pseudomonadota</taxon>
        <taxon>Gammaproteobacteria</taxon>
        <taxon>Alteromonadales</taxon>
        <taxon>Colwelliaceae</taxon>
        <taxon>Thalassotalea</taxon>
    </lineage>
</organism>
<dbReference type="RefSeq" id="WP_311576393.1">
    <property type="nucleotide sequence ID" value="NZ_JAVRIF010000001.1"/>
</dbReference>
<sequence>MIELLTIVLIVFVCYMFVKKQNKKNPNIIKTTVPDISPPEIEKPKFLDGRDIPAECLDSYEKKGGFHYIRKVNKEHLFWDDSVEITCTDDGEWFCVEWITTQYQPEAIFDGERVWTNKCSSRESMDYLNLLVKYSSNSDLNLGVYDSKDIKKLVDEKDGAIYSDPKIPRKMEIEILENVISNFEGHTYHFPPGFYDTKVRLHDANSGDVSELQILGNVEGKMDQSKYDELVNNNKLKILNVISLN</sequence>
<dbReference type="Proteomes" id="UP001266357">
    <property type="component" value="Unassembled WGS sequence"/>
</dbReference>
<accession>A0ABU2ZWP9</accession>
<protein>
    <recommendedName>
        <fullName evidence="3">DUF4178 domain-containing protein</fullName>
    </recommendedName>
</protein>
<name>A0ABU2ZWP9_9GAMM</name>
<dbReference type="EMBL" id="JAVRIF010000001">
    <property type="protein sequence ID" value="MDT0602346.1"/>
    <property type="molecule type" value="Genomic_DNA"/>
</dbReference>
<comment type="caution">
    <text evidence="1">The sequence shown here is derived from an EMBL/GenBank/DDBJ whole genome shotgun (WGS) entry which is preliminary data.</text>
</comment>
<reference evidence="1 2" key="1">
    <citation type="submission" date="2023-09" db="EMBL/GenBank/DDBJ databases">
        <authorList>
            <person name="Rey-Velasco X."/>
        </authorList>
    </citation>
    <scope>NUCLEOTIDE SEQUENCE [LARGE SCALE GENOMIC DNA]</scope>
    <source>
        <strain evidence="1 2">W431</strain>
    </source>
</reference>
<evidence type="ECO:0000313" key="2">
    <source>
        <dbReference type="Proteomes" id="UP001266357"/>
    </source>
</evidence>
<gene>
    <name evidence="1" type="ORF">RM573_01945</name>
</gene>
<evidence type="ECO:0000313" key="1">
    <source>
        <dbReference type="EMBL" id="MDT0602346.1"/>
    </source>
</evidence>
<proteinExistence type="predicted"/>
<evidence type="ECO:0008006" key="3">
    <source>
        <dbReference type="Google" id="ProtNLM"/>
    </source>
</evidence>